<dbReference type="AlphaFoldDB" id="A0A165ZZ10"/>
<sequence>WAANHHATFEVDKFALVQFSRAKRKNPATGRREELPGPNLVPGDVTIVPKDAAKLLGVYMDRKLIWNVQAAAAKAKGLKYMMAAKRLSLGKWGVPGRLGVQLYSGLVVP</sequence>
<protein>
    <submittedName>
        <fullName evidence="1">Uncharacterized protein</fullName>
    </submittedName>
</protein>
<feature type="non-terminal residue" evidence="1">
    <location>
        <position position="1"/>
    </location>
</feature>
<gene>
    <name evidence="1" type="ORF">FIBSPDRAFT_673666</name>
</gene>
<evidence type="ECO:0000313" key="2">
    <source>
        <dbReference type="Proteomes" id="UP000076532"/>
    </source>
</evidence>
<dbReference type="EMBL" id="KV417668">
    <property type="protein sequence ID" value="KZP11076.1"/>
    <property type="molecule type" value="Genomic_DNA"/>
</dbReference>
<feature type="non-terminal residue" evidence="1">
    <location>
        <position position="109"/>
    </location>
</feature>
<organism evidence="1 2">
    <name type="scientific">Athelia psychrophila</name>
    <dbReference type="NCBI Taxonomy" id="1759441"/>
    <lineage>
        <taxon>Eukaryota</taxon>
        <taxon>Fungi</taxon>
        <taxon>Dikarya</taxon>
        <taxon>Basidiomycota</taxon>
        <taxon>Agaricomycotina</taxon>
        <taxon>Agaricomycetes</taxon>
        <taxon>Agaricomycetidae</taxon>
        <taxon>Atheliales</taxon>
        <taxon>Atheliaceae</taxon>
        <taxon>Athelia</taxon>
    </lineage>
</organism>
<accession>A0A165ZZ10</accession>
<proteinExistence type="predicted"/>
<dbReference type="Proteomes" id="UP000076532">
    <property type="component" value="Unassembled WGS sequence"/>
</dbReference>
<keyword evidence="2" id="KW-1185">Reference proteome</keyword>
<evidence type="ECO:0000313" key="1">
    <source>
        <dbReference type="EMBL" id="KZP11076.1"/>
    </source>
</evidence>
<name>A0A165ZZ10_9AGAM</name>
<reference evidence="1 2" key="1">
    <citation type="journal article" date="2016" name="Mol. Biol. Evol.">
        <title>Comparative Genomics of Early-Diverging Mushroom-Forming Fungi Provides Insights into the Origins of Lignocellulose Decay Capabilities.</title>
        <authorList>
            <person name="Nagy L.G."/>
            <person name="Riley R."/>
            <person name="Tritt A."/>
            <person name="Adam C."/>
            <person name="Daum C."/>
            <person name="Floudas D."/>
            <person name="Sun H."/>
            <person name="Yadav J.S."/>
            <person name="Pangilinan J."/>
            <person name="Larsson K.H."/>
            <person name="Matsuura K."/>
            <person name="Barry K."/>
            <person name="Labutti K."/>
            <person name="Kuo R."/>
            <person name="Ohm R.A."/>
            <person name="Bhattacharya S.S."/>
            <person name="Shirouzu T."/>
            <person name="Yoshinaga Y."/>
            <person name="Martin F.M."/>
            <person name="Grigoriev I.V."/>
            <person name="Hibbett D.S."/>
        </authorList>
    </citation>
    <scope>NUCLEOTIDE SEQUENCE [LARGE SCALE GENOMIC DNA]</scope>
    <source>
        <strain evidence="1 2">CBS 109695</strain>
    </source>
</reference>
<dbReference type="OrthoDB" id="3261222at2759"/>